<feature type="region of interest" description="Disordered" evidence="4">
    <location>
        <begin position="1"/>
        <end position="101"/>
    </location>
</feature>
<dbReference type="PANTHER" id="PTHR18921">
    <property type="entry name" value="MYOSIN HEAVY CHAIN - RELATED"/>
    <property type="match status" value="1"/>
</dbReference>
<keyword evidence="2" id="KW-0333">Golgi apparatus</keyword>
<evidence type="ECO:0000259" key="5">
    <source>
        <dbReference type="PROSITE" id="PS50913"/>
    </source>
</evidence>
<proteinExistence type="predicted"/>
<feature type="compositionally biased region" description="Acidic residues" evidence="4">
    <location>
        <begin position="39"/>
        <end position="48"/>
    </location>
</feature>
<feature type="compositionally biased region" description="Basic and acidic residues" evidence="4">
    <location>
        <begin position="86"/>
        <end position="101"/>
    </location>
</feature>
<evidence type="ECO:0000256" key="4">
    <source>
        <dbReference type="SAM" id="MobiDB-lite"/>
    </source>
</evidence>
<dbReference type="PROSITE" id="PS50913">
    <property type="entry name" value="GRIP"/>
    <property type="match status" value="1"/>
</dbReference>
<keyword evidence="7" id="KW-1185">Reference proteome</keyword>
<evidence type="ECO:0000313" key="6">
    <source>
        <dbReference type="EMBL" id="KAK7206237.1"/>
    </source>
</evidence>
<feature type="region of interest" description="Disordered" evidence="4">
    <location>
        <begin position="423"/>
        <end position="442"/>
    </location>
</feature>
<reference evidence="6 7" key="1">
    <citation type="submission" date="2024-03" db="EMBL/GenBank/DDBJ databases">
        <title>Genome-scale model development and genomic sequencing of the oleaginous clade Lipomyces.</title>
        <authorList>
            <consortium name="Lawrence Berkeley National Laboratory"/>
            <person name="Czajka J.J."/>
            <person name="Han Y."/>
            <person name="Kim J."/>
            <person name="Mondo S.J."/>
            <person name="Hofstad B.A."/>
            <person name="Robles A."/>
            <person name="Haridas S."/>
            <person name="Riley R."/>
            <person name="LaButti K."/>
            <person name="Pangilinan J."/>
            <person name="Andreopoulos W."/>
            <person name="Lipzen A."/>
            <person name="Yan J."/>
            <person name="Wang M."/>
            <person name="Ng V."/>
            <person name="Grigoriev I.V."/>
            <person name="Spatafora J.W."/>
            <person name="Magnuson J.K."/>
            <person name="Baker S.E."/>
            <person name="Pomraning K.R."/>
        </authorList>
    </citation>
    <scope>NUCLEOTIDE SEQUENCE [LARGE SCALE GENOMIC DNA]</scope>
    <source>
        <strain evidence="6 7">Phaff 52-87</strain>
    </source>
</reference>
<comment type="subcellular location">
    <subcellularLocation>
        <location evidence="1">Golgi apparatus</location>
    </subcellularLocation>
</comment>
<dbReference type="EMBL" id="JBBJBU010000003">
    <property type="protein sequence ID" value="KAK7206237.1"/>
    <property type="molecule type" value="Genomic_DNA"/>
</dbReference>
<protein>
    <recommendedName>
        <fullName evidence="5">GRIP domain-containing protein</fullName>
    </recommendedName>
</protein>
<dbReference type="InterPro" id="IPR019459">
    <property type="entry name" value="GRAB"/>
</dbReference>
<evidence type="ECO:0000256" key="1">
    <source>
        <dbReference type="ARBA" id="ARBA00004555"/>
    </source>
</evidence>
<evidence type="ECO:0000313" key="7">
    <source>
        <dbReference type="Proteomes" id="UP001498771"/>
    </source>
</evidence>
<name>A0ABR1F8Z5_9ASCO</name>
<accession>A0ABR1F8Z5</accession>
<dbReference type="Proteomes" id="UP001498771">
    <property type="component" value="Unassembled WGS sequence"/>
</dbReference>
<evidence type="ECO:0000256" key="2">
    <source>
        <dbReference type="ARBA" id="ARBA00023034"/>
    </source>
</evidence>
<sequence length="442" mass="49511">MAEDAEDTNPPHQQEEVGQSPDAGSTDGSEKSVNSVAVGEEEEEEEQDTPSSSRMSSEMSKEDASKSGSSKEEQGELAEKLAALTLEHEKEKKKSEEEKKELLAKVEAAEKAKSEAEVQYKNLLGKVSHIRSTLGDRLKSDSVEIARQKTNIEYLEQKNKALSETITTLQQEVITASEEADKLSKELAGVRQSSLASQDLLARERDELVAREKKLQTQLTEAERAAEDWKLIAQEEKTMRIATVERAAELEEEYQSLKSEHDTVLKERDDMANNVISLRQAIEVMQVERNNELHDLVEKMQAQIDALTEEKVALSEEVQGLKTEITSTKEDLERMRPFEKEVKEKTLLIGKLRHEAVILNEHLTKALRLLKKGEPDENVNRQLITNLLLSFLSLPRSDTKRFEVLQLIAACLSWNDDQKATAGLIRPGTHPGSAVPQSPLSP</sequence>
<dbReference type="Pfam" id="PF10375">
    <property type="entry name" value="GRAB"/>
    <property type="match status" value="1"/>
</dbReference>
<gene>
    <name evidence="6" type="ORF">BZA70DRAFT_288617</name>
</gene>
<dbReference type="GeneID" id="90039564"/>
<keyword evidence="3" id="KW-0175">Coiled coil</keyword>
<organism evidence="6 7">
    <name type="scientific">Myxozyma melibiosi</name>
    <dbReference type="NCBI Taxonomy" id="54550"/>
    <lineage>
        <taxon>Eukaryota</taxon>
        <taxon>Fungi</taxon>
        <taxon>Dikarya</taxon>
        <taxon>Ascomycota</taxon>
        <taxon>Saccharomycotina</taxon>
        <taxon>Lipomycetes</taxon>
        <taxon>Lipomycetales</taxon>
        <taxon>Lipomycetaceae</taxon>
        <taxon>Myxozyma</taxon>
    </lineage>
</organism>
<dbReference type="PANTHER" id="PTHR18921:SF2">
    <property type="entry name" value="THYROID RECEPTOR-INTERACTING PROTEIN 11"/>
    <property type="match status" value="1"/>
</dbReference>
<feature type="compositionally biased region" description="Basic and acidic residues" evidence="4">
    <location>
        <begin position="59"/>
        <end position="79"/>
    </location>
</feature>
<feature type="domain" description="GRIP" evidence="5">
    <location>
        <begin position="374"/>
        <end position="425"/>
    </location>
</feature>
<dbReference type="RefSeq" id="XP_064769270.1">
    <property type="nucleotide sequence ID" value="XM_064914052.1"/>
</dbReference>
<dbReference type="InterPro" id="IPR000237">
    <property type="entry name" value="GRIP_dom"/>
</dbReference>
<feature type="compositionally biased region" description="Polar residues" evidence="4">
    <location>
        <begin position="22"/>
        <end position="35"/>
    </location>
</feature>
<evidence type="ECO:0000256" key="3">
    <source>
        <dbReference type="ARBA" id="ARBA00023054"/>
    </source>
</evidence>
<comment type="caution">
    <text evidence="6">The sequence shown here is derived from an EMBL/GenBank/DDBJ whole genome shotgun (WGS) entry which is preliminary data.</text>
</comment>